<dbReference type="GeneID" id="68120256"/>
<name>A0A6A5BT44_NAEFO</name>
<comment type="caution">
    <text evidence="2">The sequence shown here is derived from an EMBL/GenBank/DDBJ whole genome shotgun (WGS) entry which is preliminary data.</text>
</comment>
<feature type="compositionally biased region" description="Basic residues" evidence="1">
    <location>
        <begin position="53"/>
        <end position="66"/>
    </location>
</feature>
<dbReference type="Proteomes" id="UP000444721">
    <property type="component" value="Unassembled WGS sequence"/>
</dbReference>
<feature type="region of interest" description="Disordered" evidence="1">
    <location>
        <begin position="131"/>
        <end position="198"/>
    </location>
</feature>
<keyword evidence="3" id="KW-1185">Reference proteome</keyword>
<dbReference type="VEuPathDB" id="AmoebaDB:NfTy_078470"/>
<feature type="compositionally biased region" description="Basic and acidic residues" evidence="1">
    <location>
        <begin position="16"/>
        <end position="26"/>
    </location>
</feature>
<evidence type="ECO:0000256" key="1">
    <source>
        <dbReference type="SAM" id="MobiDB-lite"/>
    </source>
</evidence>
<reference evidence="2 3" key="1">
    <citation type="journal article" date="2019" name="Sci. Rep.">
        <title>Nanopore sequencing improves the draft genome of the human pathogenic amoeba Naegleria fowleri.</title>
        <authorList>
            <person name="Liechti N."/>
            <person name="Schurch N."/>
            <person name="Bruggmann R."/>
            <person name="Wittwer M."/>
        </authorList>
    </citation>
    <scope>NUCLEOTIDE SEQUENCE [LARGE SCALE GENOMIC DNA]</scope>
    <source>
        <strain evidence="2 3">ATCC 30894</strain>
    </source>
</reference>
<proteinExistence type="predicted"/>
<dbReference type="AlphaFoldDB" id="A0A6A5BT44"/>
<dbReference type="OrthoDB" id="10642377at2759"/>
<organism evidence="2 3">
    <name type="scientific">Naegleria fowleri</name>
    <name type="common">Brain eating amoeba</name>
    <dbReference type="NCBI Taxonomy" id="5763"/>
    <lineage>
        <taxon>Eukaryota</taxon>
        <taxon>Discoba</taxon>
        <taxon>Heterolobosea</taxon>
        <taxon>Tetramitia</taxon>
        <taxon>Eutetramitia</taxon>
        <taxon>Vahlkampfiidae</taxon>
        <taxon>Naegleria</taxon>
    </lineage>
</organism>
<evidence type="ECO:0000313" key="3">
    <source>
        <dbReference type="Proteomes" id="UP000444721"/>
    </source>
</evidence>
<evidence type="ECO:0000313" key="2">
    <source>
        <dbReference type="EMBL" id="KAF0981253.1"/>
    </source>
</evidence>
<dbReference type="VEuPathDB" id="AmoebaDB:NF0098970"/>
<gene>
    <name evidence="2" type="ORF">FDP41_013041</name>
</gene>
<feature type="region of interest" description="Disordered" evidence="1">
    <location>
        <begin position="1"/>
        <end position="69"/>
    </location>
</feature>
<sequence>MSEMETITTHSLPIEVIRKEEEETKDTIIQVNTTNSEEENPKKRKTQNSSSDRKKKKKKKKHHKKAQQASFRVLNVQLLDPKYFHTITKEDVKKLFPDAITISRNSEKTIRVGFAKEQDCLKYCKQEKKKMRKRDLLKNNERESKEKEEKQDDNAEKQHLSDDEDDDSEDQSDENAMTMQGTSNTINEKDIKENNSGSTLKKSLAEEVAPYKVKKVIHGFKVKLCPEKVNAISNPEWKAFTKDKSIDAHCLCVLLDKKIDDNTLSRETFMKCFPTAQKALKNGRRIVVHFESDESLENCFDECQSSNKLEKNGFKFYLRRATKKQVKMKKDDWNKDSTEK</sequence>
<protein>
    <submittedName>
        <fullName evidence="2">Uncharacterized protein</fullName>
    </submittedName>
</protein>
<feature type="compositionally biased region" description="Polar residues" evidence="1">
    <location>
        <begin position="1"/>
        <end position="11"/>
    </location>
</feature>
<dbReference type="VEuPathDB" id="AmoebaDB:FDP41_013041"/>
<feature type="compositionally biased region" description="Acidic residues" evidence="1">
    <location>
        <begin position="162"/>
        <end position="173"/>
    </location>
</feature>
<feature type="compositionally biased region" description="Polar residues" evidence="1">
    <location>
        <begin position="175"/>
        <end position="186"/>
    </location>
</feature>
<dbReference type="RefSeq" id="XP_044565966.1">
    <property type="nucleotide sequence ID" value="XM_044703628.1"/>
</dbReference>
<feature type="compositionally biased region" description="Basic and acidic residues" evidence="1">
    <location>
        <begin position="134"/>
        <end position="161"/>
    </location>
</feature>
<accession>A0A6A5BT44</accession>
<dbReference type="OMA" id="QSDENAM"/>
<dbReference type="EMBL" id="VFQX01000016">
    <property type="protein sequence ID" value="KAF0981253.1"/>
    <property type="molecule type" value="Genomic_DNA"/>
</dbReference>